<reference evidence="2" key="1">
    <citation type="submission" date="2022-03" db="EMBL/GenBank/DDBJ databases">
        <authorList>
            <person name="Martin H S."/>
        </authorList>
    </citation>
    <scope>NUCLEOTIDE SEQUENCE</scope>
</reference>
<keyword evidence="3" id="KW-1185">Reference proteome</keyword>
<organism evidence="2 3">
    <name type="scientific">Iphiclides podalirius</name>
    <name type="common">scarce swallowtail</name>
    <dbReference type="NCBI Taxonomy" id="110791"/>
    <lineage>
        <taxon>Eukaryota</taxon>
        <taxon>Metazoa</taxon>
        <taxon>Ecdysozoa</taxon>
        <taxon>Arthropoda</taxon>
        <taxon>Hexapoda</taxon>
        <taxon>Insecta</taxon>
        <taxon>Pterygota</taxon>
        <taxon>Neoptera</taxon>
        <taxon>Endopterygota</taxon>
        <taxon>Lepidoptera</taxon>
        <taxon>Glossata</taxon>
        <taxon>Ditrysia</taxon>
        <taxon>Papilionoidea</taxon>
        <taxon>Papilionidae</taxon>
        <taxon>Papilioninae</taxon>
        <taxon>Iphiclides</taxon>
    </lineage>
</organism>
<feature type="region of interest" description="Disordered" evidence="1">
    <location>
        <begin position="1"/>
        <end position="34"/>
    </location>
</feature>
<evidence type="ECO:0000313" key="3">
    <source>
        <dbReference type="Proteomes" id="UP000837857"/>
    </source>
</evidence>
<feature type="compositionally biased region" description="Basic residues" evidence="1">
    <location>
        <begin position="51"/>
        <end position="62"/>
    </location>
</feature>
<name>A0ABN8HV45_9NEOP</name>
<sequence>MPPGLERYQSSGGTNSASSLPLSNPLGGPPVKSNAARLSDRFACRLISKIGKHIGSGHRSEHRRVAESKNTEAKTNENHLR</sequence>
<proteinExistence type="predicted"/>
<dbReference type="EMBL" id="OW152825">
    <property type="protein sequence ID" value="CAH2041777.1"/>
    <property type="molecule type" value="Genomic_DNA"/>
</dbReference>
<gene>
    <name evidence="2" type="ORF">IPOD504_LOCUS3403</name>
</gene>
<protein>
    <submittedName>
        <fullName evidence="2">Uncharacterized protein</fullName>
    </submittedName>
</protein>
<accession>A0ABN8HV45</accession>
<feature type="non-terminal residue" evidence="2">
    <location>
        <position position="81"/>
    </location>
</feature>
<evidence type="ECO:0000313" key="2">
    <source>
        <dbReference type="EMBL" id="CAH2041777.1"/>
    </source>
</evidence>
<dbReference type="Proteomes" id="UP000837857">
    <property type="component" value="Chromosome 13"/>
</dbReference>
<feature type="compositionally biased region" description="Basic and acidic residues" evidence="1">
    <location>
        <begin position="63"/>
        <end position="81"/>
    </location>
</feature>
<feature type="compositionally biased region" description="Low complexity" evidence="1">
    <location>
        <begin position="15"/>
        <end position="30"/>
    </location>
</feature>
<feature type="region of interest" description="Disordered" evidence="1">
    <location>
        <begin position="51"/>
        <end position="81"/>
    </location>
</feature>
<evidence type="ECO:0000256" key="1">
    <source>
        <dbReference type="SAM" id="MobiDB-lite"/>
    </source>
</evidence>